<name>A0AAU8HU80_9FIRM</name>
<evidence type="ECO:0000256" key="1">
    <source>
        <dbReference type="SAM" id="Phobius"/>
    </source>
</evidence>
<keyword evidence="1" id="KW-0812">Transmembrane</keyword>
<reference evidence="3" key="2">
    <citation type="submission" date="2024-06" db="EMBL/GenBank/DDBJ databases">
        <authorList>
            <person name="Petrova K.O."/>
            <person name="Toshchakov S.V."/>
            <person name="Boltjanskaja Y.V."/>
            <person name="Kevbrin V.V."/>
        </authorList>
    </citation>
    <scope>NUCLEOTIDE SEQUENCE</scope>
    <source>
        <strain evidence="3">Z-710</strain>
    </source>
</reference>
<dbReference type="RefSeq" id="WP_353893490.1">
    <property type="nucleotide sequence ID" value="NZ_CP159485.1"/>
</dbReference>
<protein>
    <submittedName>
        <fullName evidence="3">Zinc ribbon domain-containing protein</fullName>
    </submittedName>
</protein>
<proteinExistence type="predicted"/>
<feature type="transmembrane region" description="Helical" evidence="1">
    <location>
        <begin position="102"/>
        <end position="127"/>
    </location>
</feature>
<dbReference type="InterPro" id="IPR025874">
    <property type="entry name" value="DZR"/>
</dbReference>
<organism evidence="3">
    <name type="scientific">Proteinivorax hydrogeniformans</name>
    <dbReference type="NCBI Taxonomy" id="1826727"/>
    <lineage>
        <taxon>Bacteria</taxon>
        <taxon>Bacillati</taxon>
        <taxon>Bacillota</taxon>
        <taxon>Clostridia</taxon>
        <taxon>Eubacteriales</taxon>
        <taxon>Proteinivoracaceae</taxon>
        <taxon>Proteinivorax</taxon>
    </lineage>
</organism>
<dbReference type="AlphaFoldDB" id="A0AAU8HU80"/>
<dbReference type="EMBL" id="CP159485">
    <property type="protein sequence ID" value="XCI28940.1"/>
    <property type="molecule type" value="Genomic_DNA"/>
</dbReference>
<feature type="domain" description="DZANK-type" evidence="2">
    <location>
        <begin position="3"/>
        <end position="49"/>
    </location>
</feature>
<gene>
    <name evidence="3" type="ORF">PRVXH_000235</name>
</gene>
<keyword evidence="1" id="KW-0472">Membrane</keyword>
<sequence length="150" mass="16268">MFCRNCASELSEKAEVCMSCGLRPLSESKYCQECGAETSEKQEICVKCGCRVHKAAATGFNIDSNEIIYPSNPPKSPATATLISCFVPGVGQVYLGQTAKGLVCLAATFALSTFTAGIGYFPIWIAMMVDANLIGKKLERGQSVRQWEFF</sequence>
<accession>A0AAU8HU80</accession>
<evidence type="ECO:0000313" key="3">
    <source>
        <dbReference type="EMBL" id="XCI28940.1"/>
    </source>
</evidence>
<keyword evidence="1" id="KW-1133">Transmembrane helix</keyword>
<dbReference type="Pfam" id="PF12773">
    <property type="entry name" value="DZR"/>
    <property type="match status" value="1"/>
</dbReference>
<reference evidence="3" key="1">
    <citation type="journal article" date="2018" name="Antonie Van Leeuwenhoek">
        <title>Proteinivorax hydrogeniformans sp. nov., an anaerobic, haloalkaliphilic bacterium fermenting proteinaceous compounds with high hydrogen production.</title>
        <authorList>
            <person name="Boltyanskaya Y."/>
            <person name="Detkova E."/>
            <person name="Pimenov N."/>
            <person name="Kevbrin V."/>
        </authorList>
    </citation>
    <scope>NUCLEOTIDE SEQUENCE</scope>
    <source>
        <strain evidence="3">Z-710</strain>
    </source>
</reference>
<evidence type="ECO:0000259" key="2">
    <source>
        <dbReference type="Pfam" id="PF12773"/>
    </source>
</evidence>